<dbReference type="Pfam" id="PF02870">
    <property type="entry name" value="Methyltransf_1N"/>
    <property type="match status" value="1"/>
</dbReference>
<evidence type="ECO:0000256" key="4">
    <source>
        <dbReference type="ARBA" id="ARBA00022603"/>
    </source>
</evidence>
<gene>
    <name evidence="11" type="ORF">IAA31_01800</name>
</gene>
<evidence type="ECO:0000259" key="9">
    <source>
        <dbReference type="Pfam" id="PF01035"/>
    </source>
</evidence>
<evidence type="ECO:0000256" key="6">
    <source>
        <dbReference type="ARBA" id="ARBA00022763"/>
    </source>
</evidence>
<keyword evidence="6" id="KW-0227">DNA damage</keyword>
<dbReference type="GO" id="GO:0006281">
    <property type="term" value="P:DNA repair"/>
    <property type="evidence" value="ECO:0007669"/>
    <property type="project" value="UniProtKB-KW"/>
</dbReference>
<evidence type="ECO:0000256" key="8">
    <source>
        <dbReference type="ARBA" id="ARBA00049348"/>
    </source>
</evidence>
<dbReference type="SUPFAM" id="SSF53155">
    <property type="entry name" value="Methylated DNA-protein cysteine methyltransferase domain"/>
    <property type="match status" value="1"/>
</dbReference>
<dbReference type="GO" id="GO:0032259">
    <property type="term" value="P:methylation"/>
    <property type="evidence" value="ECO:0007669"/>
    <property type="project" value="UniProtKB-KW"/>
</dbReference>
<dbReference type="PANTHER" id="PTHR10815">
    <property type="entry name" value="METHYLATED-DNA--PROTEIN-CYSTEINE METHYLTRANSFERASE"/>
    <property type="match status" value="1"/>
</dbReference>
<evidence type="ECO:0000259" key="10">
    <source>
        <dbReference type="Pfam" id="PF02870"/>
    </source>
</evidence>
<comment type="catalytic activity">
    <reaction evidence="8">
        <text>a 6-O-methyl-2'-deoxyguanosine in DNA + L-cysteinyl-[protein] = S-methyl-L-cysteinyl-[protein] + a 2'-deoxyguanosine in DNA</text>
        <dbReference type="Rhea" id="RHEA:24000"/>
        <dbReference type="Rhea" id="RHEA-COMP:10131"/>
        <dbReference type="Rhea" id="RHEA-COMP:10132"/>
        <dbReference type="Rhea" id="RHEA-COMP:11367"/>
        <dbReference type="Rhea" id="RHEA-COMP:11368"/>
        <dbReference type="ChEBI" id="CHEBI:29950"/>
        <dbReference type="ChEBI" id="CHEBI:82612"/>
        <dbReference type="ChEBI" id="CHEBI:85445"/>
        <dbReference type="ChEBI" id="CHEBI:85448"/>
        <dbReference type="EC" id="2.1.1.63"/>
    </reaction>
</comment>
<evidence type="ECO:0000256" key="5">
    <source>
        <dbReference type="ARBA" id="ARBA00022679"/>
    </source>
</evidence>
<comment type="caution">
    <text evidence="11">The sequence shown here is derived from an EMBL/GenBank/DDBJ whole genome shotgun (WGS) entry which is preliminary data.</text>
</comment>
<dbReference type="InterPro" id="IPR036388">
    <property type="entry name" value="WH-like_DNA-bd_sf"/>
</dbReference>
<proteinExistence type="inferred from homology"/>
<dbReference type="EMBL" id="JAHLFG010000021">
    <property type="protein sequence ID" value="MBU3826215.1"/>
    <property type="molecule type" value="Genomic_DNA"/>
</dbReference>
<keyword evidence="7" id="KW-0234">DNA repair</keyword>
<comment type="catalytic activity">
    <reaction evidence="1">
        <text>a 4-O-methyl-thymidine in DNA + L-cysteinyl-[protein] = a thymidine in DNA + S-methyl-L-cysteinyl-[protein]</text>
        <dbReference type="Rhea" id="RHEA:53428"/>
        <dbReference type="Rhea" id="RHEA-COMP:10131"/>
        <dbReference type="Rhea" id="RHEA-COMP:10132"/>
        <dbReference type="Rhea" id="RHEA-COMP:13555"/>
        <dbReference type="Rhea" id="RHEA-COMP:13556"/>
        <dbReference type="ChEBI" id="CHEBI:29950"/>
        <dbReference type="ChEBI" id="CHEBI:82612"/>
        <dbReference type="ChEBI" id="CHEBI:137386"/>
        <dbReference type="ChEBI" id="CHEBI:137387"/>
        <dbReference type="EC" id="2.1.1.63"/>
    </reaction>
</comment>
<dbReference type="EC" id="2.1.1.63" evidence="3"/>
<evidence type="ECO:0000256" key="3">
    <source>
        <dbReference type="ARBA" id="ARBA00011918"/>
    </source>
</evidence>
<dbReference type="Proteomes" id="UP000824150">
    <property type="component" value="Unassembled WGS sequence"/>
</dbReference>
<dbReference type="InterPro" id="IPR008332">
    <property type="entry name" value="MethylG_MeTrfase_N"/>
</dbReference>
<dbReference type="SUPFAM" id="SSF46767">
    <property type="entry name" value="Methylated DNA-protein cysteine methyltransferase, C-terminal domain"/>
    <property type="match status" value="1"/>
</dbReference>
<keyword evidence="4" id="KW-0489">Methyltransferase</keyword>
<dbReference type="FunFam" id="1.10.10.10:FF:000214">
    <property type="entry name" value="Methylated-DNA--protein-cysteine methyltransferase"/>
    <property type="match status" value="1"/>
</dbReference>
<dbReference type="InterPro" id="IPR036631">
    <property type="entry name" value="MGMT_N_sf"/>
</dbReference>
<dbReference type="InterPro" id="IPR014048">
    <property type="entry name" value="MethylDNA_cys_MeTrfase_DNA-bd"/>
</dbReference>
<evidence type="ECO:0000256" key="2">
    <source>
        <dbReference type="ARBA" id="ARBA00008711"/>
    </source>
</evidence>
<dbReference type="PANTHER" id="PTHR10815:SF13">
    <property type="entry name" value="METHYLATED-DNA--PROTEIN-CYSTEINE METHYLTRANSFERASE"/>
    <property type="match status" value="1"/>
</dbReference>
<feature type="domain" description="Methylated-DNA-[protein]-cysteine S-methyltransferase DNA binding" evidence="9">
    <location>
        <begin position="82"/>
        <end position="161"/>
    </location>
</feature>
<comment type="similarity">
    <text evidence="2">Belongs to the MGMT family.</text>
</comment>
<organism evidence="11 12">
    <name type="scientific">Candidatus Anaerobiospirillum merdipullorum</name>
    <dbReference type="NCBI Taxonomy" id="2838450"/>
    <lineage>
        <taxon>Bacteria</taxon>
        <taxon>Pseudomonadati</taxon>
        <taxon>Pseudomonadota</taxon>
        <taxon>Gammaproteobacteria</taxon>
        <taxon>Aeromonadales</taxon>
        <taxon>Succinivibrionaceae</taxon>
        <taxon>Anaerobiospirillum</taxon>
    </lineage>
</organism>
<dbReference type="AlphaFoldDB" id="A0A9E2KMN4"/>
<dbReference type="PROSITE" id="PS00374">
    <property type="entry name" value="MGMT"/>
    <property type="match status" value="1"/>
</dbReference>
<keyword evidence="5" id="KW-0808">Transferase</keyword>
<dbReference type="Pfam" id="PF01035">
    <property type="entry name" value="DNA_binding_1"/>
    <property type="match status" value="1"/>
</dbReference>
<dbReference type="NCBIfam" id="TIGR00589">
    <property type="entry name" value="ogt"/>
    <property type="match status" value="1"/>
</dbReference>
<dbReference type="InterPro" id="IPR036217">
    <property type="entry name" value="MethylDNA_cys_MeTrfase_DNAb"/>
</dbReference>
<dbReference type="Gene3D" id="3.30.160.70">
    <property type="entry name" value="Methylated DNA-protein cysteine methyltransferase domain"/>
    <property type="match status" value="1"/>
</dbReference>
<sequence>MSAPLYTQDYQSPLGSMLLAATDTHLVGLWFYRQRYFASKVDLKQCIVASNDVLKKTQTWLDAYFAGHEIARPPLALQGSPFGVQVWQMLTTVPYGSTITYKALAICLGLKPSCARAVGNAVGHNPLAVIVPCHRVVGASGLGGYAGGLDRKRALLRHEGAVLRPGVFL</sequence>
<dbReference type="Gene3D" id="1.10.10.10">
    <property type="entry name" value="Winged helix-like DNA-binding domain superfamily/Winged helix DNA-binding domain"/>
    <property type="match status" value="1"/>
</dbReference>
<evidence type="ECO:0000256" key="1">
    <source>
        <dbReference type="ARBA" id="ARBA00001286"/>
    </source>
</evidence>
<accession>A0A9E2KMN4</accession>
<feature type="domain" description="Methylguanine DNA methyltransferase ribonuclease-like" evidence="10">
    <location>
        <begin position="8"/>
        <end position="68"/>
    </location>
</feature>
<dbReference type="InterPro" id="IPR001497">
    <property type="entry name" value="MethylDNA_cys_MeTrfase_AS"/>
</dbReference>
<dbReference type="GO" id="GO:0003908">
    <property type="term" value="F:methylated-DNA-[protein]-cysteine S-methyltransferase activity"/>
    <property type="evidence" value="ECO:0007669"/>
    <property type="project" value="UniProtKB-EC"/>
</dbReference>
<evidence type="ECO:0000313" key="12">
    <source>
        <dbReference type="Proteomes" id="UP000824150"/>
    </source>
</evidence>
<evidence type="ECO:0000313" key="11">
    <source>
        <dbReference type="EMBL" id="MBU3826215.1"/>
    </source>
</evidence>
<name>A0A9E2KMN4_9GAMM</name>
<evidence type="ECO:0000256" key="7">
    <source>
        <dbReference type="ARBA" id="ARBA00023204"/>
    </source>
</evidence>
<protein>
    <recommendedName>
        <fullName evidence="3">methylated-DNA--[protein]-cysteine S-methyltransferase</fullName>
        <ecNumber evidence="3">2.1.1.63</ecNumber>
    </recommendedName>
</protein>
<reference evidence="11" key="1">
    <citation type="journal article" date="2021" name="PeerJ">
        <title>Extensive microbial diversity within the chicken gut microbiome revealed by metagenomics and culture.</title>
        <authorList>
            <person name="Gilroy R."/>
            <person name="Ravi A."/>
            <person name="Getino M."/>
            <person name="Pursley I."/>
            <person name="Horton D.L."/>
            <person name="Alikhan N.F."/>
            <person name="Baker D."/>
            <person name="Gharbi K."/>
            <person name="Hall N."/>
            <person name="Watson M."/>
            <person name="Adriaenssens E.M."/>
            <person name="Foster-Nyarko E."/>
            <person name="Jarju S."/>
            <person name="Secka A."/>
            <person name="Antonio M."/>
            <person name="Oren A."/>
            <person name="Chaudhuri R.R."/>
            <person name="La Ragione R."/>
            <person name="Hildebrand F."/>
            <person name="Pallen M.J."/>
        </authorList>
    </citation>
    <scope>NUCLEOTIDE SEQUENCE</scope>
    <source>
        <strain evidence="11">687</strain>
    </source>
</reference>
<dbReference type="CDD" id="cd06445">
    <property type="entry name" value="ATase"/>
    <property type="match status" value="1"/>
</dbReference>
<reference evidence="11" key="2">
    <citation type="submission" date="2021-04" db="EMBL/GenBank/DDBJ databases">
        <authorList>
            <person name="Gilroy R."/>
        </authorList>
    </citation>
    <scope>NUCLEOTIDE SEQUENCE</scope>
    <source>
        <strain evidence="11">687</strain>
    </source>
</reference>